<feature type="region of interest" description="Disordered" evidence="1">
    <location>
        <begin position="1"/>
        <end position="32"/>
    </location>
</feature>
<protein>
    <submittedName>
        <fullName evidence="2">Uncharacterized protein</fullName>
    </submittedName>
</protein>
<keyword evidence="3" id="KW-1185">Reference proteome</keyword>
<comment type="caution">
    <text evidence="2">The sequence shown here is derived from an EMBL/GenBank/DDBJ whole genome shotgun (WGS) entry which is preliminary data.</text>
</comment>
<evidence type="ECO:0000256" key="1">
    <source>
        <dbReference type="SAM" id="MobiDB-lite"/>
    </source>
</evidence>
<dbReference type="AlphaFoldDB" id="A0A366E1T9"/>
<accession>A0A366E1T9</accession>
<sequence>MSEKTNKSNSQAKASRNWEKKNRSKATIDSYRRTTRSFIKNNATLQDIEELQDIIDRRKFVLEQYMINNGEKSETFQKHILGNQEFDFDNFETKEKLESYMKELDENIKGD</sequence>
<organism evidence="2 3">
    <name type="scientific">Paraliobacillus ryukyuensis</name>
    <dbReference type="NCBI Taxonomy" id="200904"/>
    <lineage>
        <taxon>Bacteria</taxon>
        <taxon>Bacillati</taxon>
        <taxon>Bacillota</taxon>
        <taxon>Bacilli</taxon>
        <taxon>Bacillales</taxon>
        <taxon>Bacillaceae</taxon>
        <taxon>Paraliobacillus</taxon>
    </lineage>
</organism>
<name>A0A366E1T9_9BACI</name>
<dbReference type="RefSeq" id="WP_079708826.1">
    <property type="nucleotide sequence ID" value="NZ_BAABQN010000015.1"/>
</dbReference>
<dbReference type="Proteomes" id="UP000252254">
    <property type="component" value="Unassembled WGS sequence"/>
</dbReference>
<gene>
    <name evidence="2" type="ORF">DES48_10899</name>
</gene>
<evidence type="ECO:0000313" key="2">
    <source>
        <dbReference type="EMBL" id="RBO95388.1"/>
    </source>
</evidence>
<dbReference type="EMBL" id="QNRI01000008">
    <property type="protein sequence ID" value="RBO95388.1"/>
    <property type="molecule type" value="Genomic_DNA"/>
</dbReference>
<evidence type="ECO:0000313" key="3">
    <source>
        <dbReference type="Proteomes" id="UP000252254"/>
    </source>
</evidence>
<reference evidence="2 3" key="1">
    <citation type="submission" date="2018-06" db="EMBL/GenBank/DDBJ databases">
        <title>Genomic Encyclopedia of Type Strains, Phase IV (KMG-IV): sequencing the most valuable type-strain genomes for metagenomic binning, comparative biology and taxonomic classification.</title>
        <authorList>
            <person name="Goeker M."/>
        </authorList>
    </citation>
    <scope>NUCLEOTIDE SEQUENCE [LARGE SCALE GENOMIC DNA]</scope>
    <source>
        <strain evidence="2 3">DSM 15140</strain>
    </source>
</reference>
<proteinExistence type="predicted"/>